<protein>
    <submittedName>
        <fullName evidence="6">PTS glucose transporter subunit IIB</fullName>
    </submittedName>
</protein>
<evidence type="ECO:0000256" key="3">
    <source>
        <dbReference type="PROSITE-ProRule" id="PRU00421"/>
    </source>
</evidence>
<name>A0A2Z5IQ51_9BACT</name>
<dbReference type="AlphaFoldDB" id="A0A2Z5IQ51"/>
<evidence type="ECO:0000259" key="5">
    <source>
        <dbReference type="PROSITE" id="PS51098"/>
    </source>
</evidence>
<dbReference type="KEGG" id="mpho:DA803_01500"/>
<reference evidence="6 7" key="1">
    <citation type="submission" date="2018-05" db="EMBL/GenBank/DDBJ databases">
        <title>Annotation of the Mycoplasma phocidae genome.</title>
        <authorList>
            <person name="Brown D.R."/>
            <person name="Kutish G.F."/>
            <person name="Frasca S.Jr."/>
        </authorList>
    </citation>
    <scope>NUCLEOTIDE SEQUENCE [LARGE SCALE GENOMIC DNA]</scope>
    <source>
        <strain evidence="6 7">105</strain>
    </source>
</reference>
<keyword evidence="4" id="KW-0472">Membrane</keyword>
<evidence type="ECO:0000313" key="7">
    <source>
        <dbReference type="Proteomes" id="UP000252477"/>
    </source>
</evidence>
<dbReference type="Proteomes" id="UP000252477">
    <property type="component" value="Chromosome"/>
</dbReference>
<evidence type="ECO:0000256" key="2">
    <source>
        <dbReference type="ARBA" id="ARBA00022683"/>
    </source>
</evidence>
<evidence type="ECO:0000256" key="1">
    <source>
        <dbReference type="ARBA" id="ARBA00022679"/>
    </source>
</evidence>
<organism evidence="6 7">
    <name type="scientific">[Mycoplasma] phocae</name>
    <dbReference type="NCBI Taxonomy" id="142651"/>
    <lineage>
        <taxon>Bacteria</taxon>
        <taxon>Bacillati</taxon>
        <taxon>Mycoplasmatota</taxon>
        <taxon>Mycoplasmoidales</taxon>
        <taxon>Metamycoplasmataceae</taxon>
        <taxon>Metamycoplasma</taxon>
    </lineage>
</organism>
<dbReference type="Gene3D" id="3.30.1360.60">
    <property type="entry name" value="Glucose permease domain IIB"/>
    <property type="match status" value="1"/>
</dbReference>
<keyword evidence="1" id="KW-0808">Transferase</keyword>
<accession>A0A2Z5IQ51</accession>
<proteinExistence type="predicted"/>
<evidence type="ECO:0000313" key="6">
    <source>
        <dbReference type="EMBL" id="AXE60760.1"/>
    </source>
</evidence>
<dbReference type="EMBL" id="CP029295">
    <property type="protein sequence ID" value="AXE60760.1"/>
    <property type="molecule type" value="Genomic_DNA"/>
</dbReference>
<keyword evidence="6" id="KW-0813">Transport</keyword>
<dbReference type="OrthoDB" id="400941at2"/>
<comment type="caution">
    <text evidence="3">Lacks conserved residue(s) required for the propagation of feature annotation.</text>
</comment>
<sequence length="121" mass="14073">MNKKHKFLYILLCILTLGFICIYWKKKYQQKKPKDYLSIQEKLSFDYDEFLKFIGGKDNIVDVNATQKVVKIAFIDRKKVDSSALKSLDGITGISFQSQQISLVIGNSAKYLEQKIRKEIE</sequence>
<gene>
    <name evidence="6" type="ORF">DA803_01500</name>
</gene>
<evidence type="ECO:0000256" key="4">
    <source>
        <dbReference type="SAM" id="Phobius"/>
    </source>
</evidence>
<keyword evidence="4" id="KW-1133">Transmembrane helix</keyword>
<dbReference type="InterPro" id="IPR036878">
    <property type="entry name" value="Glu_permease_IIB"/>
</dbReference>
<dbReference type="PROSITE" id="PS51098">
    <property type="entry name" value="PTS_EIIB_TYPE_1"/>
    <property type="match status" value="1"/>
</dbReference>
<dbReference type="SUPFAM" id="SSF55604">
    <property type="entry name" value="Glucose permease domain IIB"/>
    <property type="match status" value="1"/>
</dbReference>
<keyword evidence="2" id="KW-0598">Phosphotransferase system</keyword>
<keyword evidence="6" id="KW-0762">Sugar transport</keyword>
<dbReference type="InterPro" id="IPR001996">
    <property type="entry name" value="PTS_IIB_1"/>
</dbReference>
<feature type="transmembrane region" description="Helical" evidence="4">
    <location>
        <begin position="6"/>
        <end position="24"/>
    </location>
</feature>
<keyword evidence="4" id="KW-0812">Transmembrane</keyword>
<dbReference type="GO" id="GO:0009401">
    <property type="term" value="P:phosphoenolpyruvate-dependent sugar phosphotransferase system"/>
    <property type="evidence" value="ECO:0007669"/>
    <property type="project" value="UniProtKB-KW"/>
</dbReference>
<keyword evidence="7" id="KW-1185">Reference proteome</keyword>
<feature type="domain" description="PTS EIIB type-1" evidence="5">
    <location>
        <begin position="44"/>
        <end position="121"/>
    </location>
</feature>
<dbReference type="GO" id="GO:0008982">
    <property type="term" value="F:protein-N(PI)-phosphohistidine-sugar phosphotransferase activity"/>
    <property type="evidence" value="ECO:0007669"/>
    <property type="project" value="InterPro"/>
</dbReference>